<accession>A0A811ZD92</accession>
<evidence type="ECO:0000256" key="7">
    <source>
        <dbReference type="ARBA" id="ARBA00022553"/>
    </source>
</evidence>
<keyword evidence="11" id="KW-0862">Zinc</keyword>
<gene>
    <name evidence="25" type="ORF">NYPRO_LOCUS19461</name>
</gene>
<feature type="compositionally biased region" description="Low complexity" evidence="23">
    <location>
        <begin position="282"/>
        <end position="291"/>
    </location>
</feature>
<feature type="compositionally biased region" description="Pro residues" evidence="23">
    <location>
        <begin position="80"/>
        <end position="91"/>
    </location>
</feature>
<evidence type="ECO:0000256" key="17">
    <source>
        <dbReference type="ARBA" id="ARBA00054954"/>
    </source>
</evidence>
<feature type="compositionally biased region" description="Low complexity" evidence="23">
    <location>
        <begin position="500"/>
        <end position="512"/>
    </location>
</feature>
<dbReference type="InterPro" id="IPR038441">
    <property type="entry name" value="THAP_Znf_sf"/>
</dbReference>
<dbReference type="SUPFAM" id="SSF50814">
    <property type="entry name" value="Lipocalins"/>
    <property type="match status" value="1"/>
</dbReference>
<keyword evidence="22" id="KW-0175">Coiled coil</keyword>
<feature type="compositionally biased region" description="Low complexity" evidence="23">
    <location>
        <begin position="547"/>
        <end position="587"/>
    </location>
</feature>
<comment type="function">
    <text evidence="17">Heme-binding protein able to scavenge peroxynitrite and to protect free L-tyrosine against peroxynitrite-mediated nitration, by acting as a peroxynitrite isomerase that converts peroxynitrite to nitrate. Therefore, this protein likely plays a role in peroxynitrite sensing and in the detoxification of reactive nitrogen and oxygen species (RNS and ROS, respectively). Is able to bind nitric oxide (NO) in vitro, but may act as a sensor of peroxynitrite levels in vivo, possibly modulating the transcriptional activity residing in the N-terminal region.</text>
</comment>
<dbReference type="PANTHER" id="PTHR15854:SF4">
    <property type="entry name" value="PEROXYNITRITE ISOMERASE THAP4"/>
    <property type="match status" value="1"/>
</dbReference>
<feature type="compositionally biased region" description="Low complexity" evidence="23">
    <location>
        <begin position="248"/>
        <end position="267"/>
    </location>
</feature>
<comment type="catalytic activity">
    <reaction evidence="16">
        <text>peroxynitrite = nitrate</text>
        <dbReference type="Rhea" id="RHEA:63116"/>
        <dbReference type="ChEBI" id="CHEBI:17632"/>
        <dbReference type="ChEBI" id="CHEBI:25941"/>
    </reaction>
    <physiologicalReaction direction="left-to-right" evidence="16">
        <dbReference type="Rhea" id="RHEA:63117"/>
    </physiologicalReaction>
</comment>
<dbReference type="GO" id="GO:0008270">
    <property type="term" value="F:zinc ion binding"/>
    <property type="evidence" value="ECO:0007669"/>
    <property type="project" value="UniProtKB-KW"/>
</dbReference>
<feature type="region of interest" description="Disordered" evidence="23">
    <location>
        <begin position="1"/>
        <end position="367"/>
    </location>
</feature>
<evidence type="ECO:0000256" key="15">
    <source>
        <dbReference type="ARBA" id="ARBA00023242"/>
    </source>
</evidence>
<dbReference type="PROSITE" id="PS50950">
    <property type="entry name" value="ZF_THAP"/>
    <property type="match status" value="1"/>
</dbReference>
<comment type="similarity">
    <text evidence="18">In the C-terminal section; belongs to the nitrobindin family.</text>
</comment>
<evidence type="ECO:0000313" key="25">
    <source>
        <dbReference type="EMBL" id="CAD7686668.1"/>
    </source>
</evidence>
<keyword evidence="26" id="KW-1185">Reference proteome</keyword>
<dbReference type="AlphaFoldDB" id="A0A811ZD92"/>
<evidence type="ECO:0000256" key="16">
    <source>
        <dbReference type="ARBA" id="ARBA00036993"/>
    </source>
</evidence>
<evidence type="ECO:0000256" key="11">
    <source>
        <dbReference type="ARBA" id="ARBA00022833"/>
    </source>
</evidence>
<dbReference type="GO" id="GO:0016853">
    <property type="term" value="F:isomerase activity"/>
    <property type="evidence" value="ECO:0007669"/>
    <property type="project" value="UniProtKB-KW"/>
</dbReference>
<dbReference type="GO" id="GO:0005634">
    <property type="term" value="C:nucleus"/>
    <property type="evidence" value="ECO:0007669"/>
    <property type="project" value="UniProtKB-SubCell"/>
</dbReference>
<dbReference type="InterPro" id="IPR045165">
    <property type="entry name" value="Nitrobindin"/>
</dbReference>
<evidence type="ECO:0000256" key="14">
    <source>
        <dbReference type="ARBA" id="ARBA00023235"/>
    </source>
</evidence>
<dbReference type="Gene3D" id="2.40.128.20">
    <property type="match status" value="1"/>
</dbReference>
<dbReference type="InterPro" id="IPR006612">
    <property type="entry name" value="THAP_Znf"/>
</dbReference>
<evidence type="ECO:0000256" key="22">
    <source>
        <dbReference type="SAM" id="Coils"/>
    </source>
</evidence>
<evidence type="ECO:0000256" key="2">
    <source>
        <dbReference type="ARBA" id="ARBA00004123"/>
    </source>
</evidence>
<evidence type="ECO:0000256" key="10">
    <source>
        <dbReference type="ARBA" id="ARBA00022771"/>
    </source>
</evidence>
<keyword evidence="13 21" id="KW-0238">DNA-binding</keyword>
<dbReference type="Pfam" id="PF05485">
    <property type="entry name" value="THAP"/>
    <property type="match status" value="1"/>
</dbReference>
<reference evidence="25" key="1">
    <citation type="submission" date="2020-12" db="EMBL/GenBank/DDBJ databases">
        <authorList>
            <consortium name="Molecular Ecology Group"/>
        </authorList>
    </citation>
    <scope>NUCLEOTIDE SEQUENCE</scope>
    <source>
        <strain evidence="25">TBG_1078</strain>
    </source>
</reference>
<dbReference type="InterPro" id="IPR012674">
    <property type="entry name" value="Calycin"/>
</dbReference>
<comment type="subcellular location">
    <subcellularLocation>
        <location evidence="3">Cytoplasm</location>
    </subcellularLocation>
    <subcellularLocation>
        <location evidence="2">Nucleus</location>
    </subcellularLocation>
</comment>
<evidence type="ECO:0000256" key="4">
    <source>
        <dbReference type="ARBA" id="ARBA00004909"/>
    </source>
</evidence>
<dbReference type="SUPFAM" id="SSF57716">
    <property type="entry name" value="Glucocorticoid receptor-like (DNA-binding domain)"/>
    <property type="match status" value="1"/>
</dbReference>
<evidence type="ECO:0000256" key="19">
    <source>
        <dbReference type="ARBA" id="ARBA00071981"/>
    </source>
</evidence>
<keyword evidence="7" id="KW-0597">Phosphoprotein</keyword>
<organism evidence="25 26">
    <name type="scientific">Nyctereutes procyonoides</name>
    <name type="common">Raccoon dog</name>
    <name type="synonym">Canis procyonoides</name>
    <dbReference type="NCBI Taxonomy" id="34880"/>
    <lineage>
        <taxon>Eukaryota</taxon>
        <taxon>Metazoa</taxon>
        <taxon>Chordata</taxon>
        <taxon>Craniata</taxon>
        <taxon>Vertebrata</taxon>
        <taxon>Euteleostomi</taxon>
        <taxon>Mammalia</taxon>
        <taxon>Eutheria</taxon>
        <taxon>Laurasiatheria</taxon>
        <taxon>Carnivora</taxon>
        <taxon>Caniformia</taxon>
        <taxon>Canidae</taxon>
        <taxon>Nyctereutes</taxon>
    </lineage>
</organism>
<evidence type="ECO:0000256" key="21">
    <source>
        <dbReference type="PROSITE-ProRule" id="PRU00309"/>
    </source>
</evidence>
<evidence type="ECO:0000256" key="20">
    <source>
        <dbReference type="ARBA" id="ARBA00078254"/>
    </source>
</evidence>
<keyword evidence="9" id="KW-0479">Metal-binding</keyword>
<feature type="compositionally biased region" description="Low complexity" evidence="23">
    <location>
        <begin position="159"/>
        <end position="190"/>
    </location>
</feature>
<dbReference type="FunFam" id="2.40.128.20:FF:000014">
    <property type="entry name" value="THAP domain-containing protein 4 isoform X1"/>
    <property type="match status" value="1"/>
</dbReference>
<keyword evidence="8" id="KW-0349">Heme</keyword>
<name>A0A811ZD92_NYCPR</name>
<comment type="cofactor">
    <cofactor evidence="1">
        <name>heme b</name>
        <dbReference type="ChEBI" id="CHEBI:60344"/>
    </cofactor>
</comment>
<feature type="domain" description="THAP-type" evidence="24">
    <location>
        <begin position="376"/>
        <end position="460"/>
    </location>
</feature>
<feature type="compositionally biased region" description="Low complexity" evidence="23">
    <location>
        <begin position="302"/>
        <end position="311"/>
    </location>
</feature>
<feature type="compositionally biased region" description="Basic residues" evidence="23">
    <location>
        <begin position="354"/>
        <end position="367"/>
    </location>
</feature>
<feature type="compositionally biased region" description="Basic and acidic residues" evidence="23">
    <location>
        <begin position="12"/>
        <end position="23"/>
    </location>
</feature>
<protein>
    <recommendedName>
        <fullName evidence="19">Peroxynitrite isomerase THAP4</fullName>
    </recommendedName>
    <alternativeName>
        <fullName evidence="20">THAP domain-containing protein 4</fullName>
    </alternativeName>
</protein>
<dbReference type="InterPro" id="IPR014878">
    <property type="entry name" value="THAP4-like_heme-bd"/>
</dbReference>
<dbReference type="GO" id="GO:0005737">
    <property type="term" value="C:cytoplasm"/>
    <property type="evidence" value="ECO:0007669"/>
    <property type="project" value="UniProtKB-SubCell"/>
</dbReference>
<keyword evidence="12" id="KW-0408">Iron</keyword>
<dbReference type="GO" id="GO:0003677">
    <property type="term" value="F:DNA binding"/>
    <property type="evidence" value="ECO:0007669"/>
    <property type="project" value="UniProtKB-UniRule"/>
</dbReference>
<dbReference type="PANTHER" id="PTHR15854">
    <property type="entry name" value="THAP4 PROTEIN"/>
    <property type="match status" value="1"/>
</dbReference>
<evidence type="ECO:0000256" key="9">
    <source>
        <dbReference type="ARBA" id="ARBA00022723"/>
    </source>
</evidence>
<dbReference type="Gene3D" id="6.20.210.20">
    <property type="entry name" value="THAP domain"/>
    <property type="match status" value="1"/>
</dbReference>
<dbReference type="Proteomes" id="UP000645828">
    <property type="component" value="Unassembled WGS sequence"/>
</dbReference>
<comment type="caution">
    <text evidence="25">The sequence shown here is derived from an EMBL/GenBank/DDBJ whole genome shotgun (WGS) entry which is preliminary data.</text>
</comment>
<dbReference type="SMART" id="SM00692">
    <property type="entry name" value="DM3"/>
    <property type="match status" value="1"/>
</dbReference>
<feature type="compositionally biased region" description="Basic residues" evidence="23">
    <location>
        <begin position="292"/>
        <end position="301"/>
    </location>
</feature>
<dbReference type="SMART" id="SM00980">
    <property type="entry name" value="THAP"/>
    <property type="match status" value="1"/>
</dbReference>
<feature type="compositionally biased region" description="Pro residues" evidence="23">
    <location>
        <begin position="113"/>
        <end position="124"/>
    </location>
</feature>
<comment type="subunit">
    <text evidence="5">Homodimer.</text>
</comment>
<evidence type="ECO:0000256" key="3">
    <source>
        <dbReference type="ARBA" id="ARBA00004496"/>
    </source>
</evidence>
<evidence type="ECO:0000259" key="24">
    <source>
        <dbReference type="PROSITE" id="PS50950"/>
    </source>
</evidence>
<keyword evidence="14" id="KW-0413">Isomerase</keyword>
<keyword evidence="6" id="KW-0963">Cytoplasm</keyword>
<evidence type="ECO:0000256" key="12">
    <source>
        <dbReference type="ARBA" id="ARBA00023004"/>
    </source>
</evidence>
<feature type="compositionally biased region" description="Low complexity" evidence="23">
    <location>
        <begin position="668"/>
        <end position="678"/>
    </location>
</feature>
<evidence type="ECO:0000256" key="1">
    <source>
        <dbReference type="ARBA" id="ARBA00001970"/>
    </source>
</evidence>
<feature type="compositionally biased region" description="Basic and acidic residues" evidence="23">
    <location>
        <begin position="625"/>
        <end position="644"/>
    </location>
</feature>
<feature type="coiled-coil region" evidence="22">
    <location>
        <begin position="751"/>
        <end position="778"/>
    </location>
</feature>
<evidence type="ECO:0000256" key="8">
    <source>
        <dbReference type="ARBA" id="ARBA00022617"/>
    </source>
</evidence>
<evidence type="ECO:0000256" key="5">
    <source>
        <dbReference type="ARBA" id="ARBA00011738"/>
    </source>
</evidence>
<sequence length="955" mass="101573">MRTAALPRRARPREPAKLRRDKGSSAPGQHGEEPAPSPGHRITELNFKNKNKKGSVRLSVRRPLLASSGPGPGSGSPGLLRPPRPPRPPRPGRCGPRWPRADCQPRAGRPRTPAAPRPAAPRPGCPRRAAPRRPPAAPGPGRRRPPPPRARSGPHLRPSSLSGRRLRAASLRRFGSATRRAAAGANPGPASAGGAGSAGGSARPPSWRTAGRDAEGRARALGNSAARGVRPGGPTATRRAGGSRRGRAAGPRGGRANPPRARAVGAAILPYGRPGAPCLRTGPPARGAPALPRRRGPRAAPRRVQGSPGRPSRGRAAGRRGGGARAAILPYGSRGGRLPRPAAVSPRALPSGRSRSRRGAARAGAWRRRGGLRPEMVICCAAANCSNRQGKGEKRAVSFHRFPLKDSKRLIQWLKAVQRDNWTPTKYSFLCSEHFTKDSFSKRLEDQHRLLKPTAVPSIFHLPEKKRGPGGHGRTRRKVTRKASGGLRGHASGADGKGAAGSSSSLGESPMAKPGSRKGKQATLQGETTPKASQEAIGQERMRQVLEGTPGDGPAPAAGGQGEADASAMDAGGESAAAAAAAPPDGGLVDKSGISKDDFTPPGSGACKFIGSLHSYSFSSKHARERASVPREPVDRKRPKRDVEPSCSGTGPGPDKGLAQSPPSSSLTATPQKPSQSPSAPPTDVTPKPAAEAVQSEHSDASPMSINEVILSASGACKLIDSLHSYCFSSRQNKSQVCCLREQVEKKNGELKTLRQRVSRSDSQVRKLQEKLDELRRVSFPYLSSLLPFSREPPTMNPVVEPLSWMLGTWLSDPPGAGTFPTLQPFQYLEEVCISHVGQPVLNFSFNAFHPDTRKPMHRECGFIRLKPDTNKVAFVSAQNTGIVEVEEGEVNGQELCITSHSIARISFAKEPHVEQITRKFRLNSEGKLEQTVSMATTTQPMTQHLHITYKRVTP</sequence>
<comment type="pathway">
    <text evidence="4">Nitrogen metabolism.</text>
</comment>
<dbReference type="Pfam" id="PF08768">
    <property type="entry name" value="THAP4_heme-bd"/>
    <property type="match status" value="1"/>
</dbReference>
<evidence type="ECO:0000256" key="6">
    <source>
        <dbReference type="ARBA" id="ARBA00022490"/>
    </source>
</evidence>
<proteinExistence type="inferred from homology"/>
<keyword evidence="15" id="KW-0539">Nucleus</keyword>
<dbReference type="CDD" id="cd07828">
    <property type="entry name" value="lipocalin_heme-bd-THAP4-like"/>
    <property type="match status" value="1"/>
</dbReference>
<evidence type="ECO:0000313" key="26">
    <source>
        <dbReference type="Proteomes" id="UP000645828"/>
    </source>
</evidence>
<evidence type="ECO:0000256" key="13">
    <source>
        <dbReference type="ARBA" id="ARBA00023125"/>
    </source>
</evidence>
<feature type="compositionally biased region" description="Polar residues" evidence="23">
    <location>
        <begin position="522"/>
        <end position="532"/>
    </location>
</feature>
<evidence type="ECO:0000256" key="23">
    <source>
        <dbReference type="SAM" id="MobiDB-lite"/>
    </source>
</evidence>
<evidence type="ECO:0000256" key="18">
    <source>
        <dbReference type="ARBA" id="ARBA00061502"/>
    </source>
</evidence>
<dbReference type="EMBL" id="CAJHUB010000762">
    <property type="protein sequence ID" value="CAD7686668.1"/>
    <property type="molecule type" value="Genomic_DNA"/>
</dbReference>
<keyword evidence="10 21" id="KW-0863">Zinc-finger</keyword>
<feature type="region of interest" description="Disordered" evidence="23">
    <location>
        <begin position="455"/>
        <end position="701"/>
    </location>
</feature>